<keyword evidence="3" id="KW-1185">Reference proteome</keyword>
<evidence type="ECO:0000313" key="2">
    <source>
        <dbReference type="EMBL" id="KAK9418418.1"/>
    </source>
</evidence>
<comment type="caution">
    <text evidence="2">The sequence shown here is derived from an EMBL/GenBank/DDBJ whole genome shotgun (WGS) entry which is preliminary data.</text>
</comment>
<name>A0ABR2UUS1_9PEZI</name>
<gene>
    <name evidence="2" type="ORF">SUNI508_08145</name>
</gene>
<reference evidence="2 3" key="1">
    <citation type="journal article" date="2024" name="J. Plant Pathol.">
        <title>Sequence and assembly of the genome of Seiridium unicorne, isolate CBS 538.82, causal agent of cypress canker disease.</title>
        <authorList>
            <person name="Scali E."/>
            <person name="Rocca G.D."/>
            <person name="Danti R."/>
            <person name="Garbelotto M."/>
            <person name="Barberini S."/>
            <person name="Baroncelli R."/>
            <person name="Emiliani G."/>
        </authorList>
    </citation>
    <scope>NUCLEOTIDE SEQUENCE [LARGE SCALE GENOMIC DNA]</scope>
    <source>
        <strain evidence="2 3">BM-138-508</strain>
    </source>
</reference>
<evidence type="ECO:0000313" key="3">
    <source>
        <dbReference type="Proteomes" id="UP001408356"/>
    </source>
</evidence>
<evidence type="ECO:0000256" key="1">
    <source>
        <dbReference type="SAM" id="SignalP"/>
    </source>
</evidence>
<evidence type="ECO:0008006" key="4">
    <source>
        <dbReference type="Google" id="ProtNLM"/>
    </source>
</evidence>
<feature type="chain" id="PRO_5046190149" description="Carbohydrate-binding module family 1 protein" evidence="1">
    <location>
        <begin position="19"/>
        <end position="204"/>
    </location>
</feature>
<accession>A0ABR2UUS1</accession>
<keyword evidence="1" id="KW-0732">Signal</keyword>
<dbReference type="Proteomes" id="UP001408356">
    <property type="component" value="Unassembled WGS sequence"/>
</dbReference>
<organism evidence="2 3">
    <name type="scientific">Seiridium unicorne</name>
    <dbReference type="NCBI Taxonomy" id="138068"/>
    <lineage>
        <taxon>Eukaryota</taxon>
        <taxon>Fungi</taxon>
        <taxon>Dikarya</taxon>
        <taxon>Ascomycota</taxon>
        <taxon>Pezizomycotina</taxon>
        <taxon>Sordariomycetes</taxon>
        <taxon>Xylariomycetidae</taxon>
        <taxon>Amphisphaeriales</taxon>
        <taxon>Sporocadaceae</taxon>
        <taxon>Seiridium</taxon>
    </lineage>
</organism>
<protein>
    <recommendedName>
        <fullName evidence="4">Carbohydrate-binding module family 1 protein</fullName>
    </recommendedName>
</protein>
<proteinExistence type="predicted"/>
<dbReference type="EMBL" id="JARVKF010000385">
    <property type="protein sequence ID" value="KAK9418418.1"/>
    <property type="molecule type" value="Genomic_DNA"/>
</dbReference>
<feature type="signal peptide" evidence="1">
    <location>
        <begin position="1"/>
        <end position="18"/>
    </location>
</feature>
<sequence length="204" mass="22563">MRFSFSAAVLLLAITTSAQPTDAKLHGLENRQAGPGTTLQSGWYWIRAVVAPNFHKYLQTNPAYKPGVAILESYTTAGQFNVQDGQLVANTGTGSDPLYLNVERPADLTQRALSTWFNATENAFGTFVFQGDALTWSTPEIQRQNLAAWLVCDGQMLYINTGAYGYQTPTGCADQTVSYKRSISTRWWTLKNLHAMERRANTGL</sequence>